<protein>
    <submittedName>
        <fullName evidence="7">LysE family translocator</fullName>
    </submittedName>
</protein>
<reference evidence="7" key="1">
    <citation type="submission" date="2022-12" db="EMBL/GenBank/DDBJ databases">
        <title>Bacterial isolates from different developmental stages of Nematostella vectensis.</title>
        <authorList>
            <person name="Fraune S."/>
        </authorList>
    </citation>
    <scope>NUCLEOTIDE SEQUENCE</scope>
    <source>
        <strain evidence="7">G21630-S1</strain>
    </source>
</reference>
<evidence type="ECO:0000256" key="2">
    <source>
        <dbReference type="ARBA" id="ARBA00022475"/>
    </source>
</evidence>
<keyword evidence="4 6" id="KW-1133">Transmembrane helix</keyword>
<feature type="transmembrane region" description="Helical" evidence="6">
    <location>
        <begin position="6"/>
        <end position="29"/>
    </location>
</feature>
<name>A0ABT4LKU0_9PROT</name>
<comment type="caution">
    <text evidence="7">The sequence shown here is derived from an EMBL/GenBank/DDBJ whole genome shotgun (WGS) entry which is preliminary data.</text>
</comment>
<keyword evidence="3 6" id="KW-0812">Transmembrane</keyword>
<evidence type="ECO:0000256" key="5">
    <source>
        <dbReference type="ARBA" id="ARBA00023136"/>
    </source>
</evidence>
<feature type="transmembrane region" description="Helical" evidence="6">
    <location>
        <begin position="191"/>
        <end position="208"/>
    </location>
</feature>
<accession>A0ABT4LKU0</accession>
<keyword evidence="5 6" id="KW-0472">Membrane</keyword>
<evidence type="ECO:0000256" key="1">
    <source>
        <dbReference type="ARBA" id="ARBA00004651"/>
    </source>
</evidence>
<keyword evidence="8" id="KW-1185">Reference proteome</keyword>
<dbReference type="PANTHER" id="PTHR30086">
    <property type="entry name" value="ARGININE EXPORTER PROTEIN ARGO"/>
    <property type="match status" value="1"/>
</dbReference>
<keyword evidence="2" id="KW-1003">Cell membrane</keyword>
<dbReference type="EMBL" id="JAPWGY010000004">
    <property type="protein sequence ID" value="MCZ4281725.1"/>
    <property type="molecule type" value="Genomic_DNA"/>
</dbReference>
<gene>
    <name evidence="7" type="ORF">O4H49_13120</name>
</gene>
<feature type="transmembrane region" description="Helical" evidence="6">
    <location>
        <begin position="72"/>
        <end position="92"/>
    </location>
</feature>
<dbReference type="Proteomes" id="UP001069802">
    <property type="component" value="Unassembled WGS sequence"/>
</dbReference>
<feature type="transmembrane region" description="Helical" evidence="6">
    <location>
        <begin position="113"/>
        <end position="138"/>
    </location>
</feature>
<dbReference type="PIRSF" id="PIRSF006324">
    <property type="entry name" value="LeuE"/>
    <property type="match status" value="1"/>
</dbReference>
<dbReference type="PANTHER" id="PTHR30086:SF20">
    <property type="entry name" value="ARGININE EXPORTER PROTEIN ARGO-RELATED"/>
    <property type="match status" value="1"/>
</dbReference>
<dbReference type="RefSeq" id="WP_269423887.1">
    <property type="nucleotide sequence ID" value="NZ_JAPWGY010000004.1"/>
</dbReference>
<evidence type="ECO:0000313" key="7">
    <source>
        <dbReference type="EMBL" id="MCZ4281725.1"/>
    </source>
</evidence>
<comment type="subcellular location">
    <subcellularLocation>
        <location evidence="1">Cell membrane</location>
        <topology evidence="1">Multi-pass membrane protein</topology>
    </subcellularLocation>
</comment>
<proteinExistence type="predicted"/>
<evidence type="ECO:0000256" key="4">
    <source>
        <dbReference type="ARBA" id="ARBA00022989"/>
    </source>
</evidence>
<feature type="transmembrane region" description="Helical" evidence="6">
    <location>
        <begin position="158"/>
        <end position="179"/>
    </location>
</feature>
<sequence>MPSLDTIIAVTIAGLWLSATPGPSMLYVVSRTVGQSRSAGLASAIGLGLGGVILALIAVLGLAVVFQKSSVAYTLLTFAGAGYLTYLGLSMIREAVKGDQRTLSVERIERASFARIVWQGILVEVLNPKTVLFFLAFLPPFIDTSRDDVMMQMLVLGILVPLTAMPSDILMAFAGGWAAGRVNSNPGIKRLFSLSGGLFLIGIAIYLFI</sequence>
<feature type="transmembrane region" description="Helical" evidence="6">
    <location>
        <begin position="41"/>
        <end position="66"/>
    </location>
</feature>
<dbReference type="Pfam" id="PF01810">
    <property type="entry name" value="LysE"/>
    <property type="match status" value="1"/>
</dbReference>
<evidence type="ECO:0000256" key="3">
    <source>
        <dbReference type="ARBA" id="ARBA00022692"/>
    </source>
</evidence>
<organism evidence="7 8">
    <name type="scientific">Kiloniella laminariae</name>
    <dbReference type="NCBI Taxonomy" id="454162"/>
    <lineage>
        <taxon>Bacteria</taxon>
        <taxon>Pseudomonadati</taxon>
        <taxon>Pseudomonadota</taxon>
        <taxon>Alphaproteobacteria</taxon>
        <taxon>Rhodospirillales</taxon>
        <taxon>Kiloniellaceae</taxon>
        <taxon>Kiloniella</taxon>
    </lineage>
</organism>
<dbReference type="InterPro" id="IPR001123">
    <property type="entry name" value="LeuE-type"/>
</dbReference>
<evidence type="ECO:0000256" key="6">
    <source>
        <dbReference type="SAM" id="Phobius"/>
    </source>
</evidence>
<evidence type="ECO:0000313" key="8">
    <source>
        <dbReference type="Proteomes" id="UP001069802"/>
    </source>
</evidence>